<accession>A0AAW4KLR8</accession>
<feature type="non-terminal residue" evidence="1">
    <location>
        <position position="91"/>
    </location>
</feature>
<feature type="non-terminal residue" evidence="1">
    <location>
        <position position="1"/>
    </location>
</feature>
<gene>
    <name evidence="1" type="ORF">KIN13_08625</name>
</gene>
<name>A0AAW4KLR8_VIBCL</name>
<dbReference type="EMBL" id="JAHBND010000411">
    <property type="protein sequence ID" value="MBS7673490.1"/>
    <property type="molecule type" value="Genomic_DNA"/>
</dbReference>
<protein>
    <submittedName>
        <fullName evidence="1">Uncharacterized protein</fullName>
    </submittedName>
</protein>
<reference evidence="1" key="2">
    <citation type="submission" date="2023-08" db="EMBL/GenBank/DDBJ databases">
        <title>Vibrio cholerae Outbreaks in Tanzania Exemplify Founder Flush: Simultaneous Increases in Population Size and Genetic Diversity.</title>
        <authorList>
            <person name="Debes A.K."/>
            <person name="Mohammed A."/>
            <person name="Maseke I."/>
            <person name="Almeida M."/>
            <person name="Li S."/>
            <person name="Matimba H."/>
            <person name="Joachim A."/>
            <person name="Mizinduko M."/>
            <person name="Nyanga S."/>
            <person name="Kelly M."/>
            <person name="Kachwamba Y."/>
            <person name="Schaffer A.M."/>
            <person name="Nyanga A.S."/>
            <person name="Mghamba J."/>
            <person name="Mosha F.S."/>
            <person name="Sack D.A."/>
            <person name="Stine O.C."/>
        </authorList>
    </citation>
    <scope>NUCLEOTIDE SEQUENCE</scope>
    <source>
        <strain evidence="1">TDS0091212</strain>
    </source>
</reference>
<sequence length="91" mass="9984">KSGHWYAFDADTMRPYGSPLEEFTVATQAVAGKVDTAHLDEMNELSHELFGHFKVPDENIAGLSRNSQGVYVAADGHRSHIRHTDSNGDTA</sequence>
<comment type="caution">
    <text evidence="1">The sequence shown here is derived from an EMBL/GenBank/DDBJ whole genome shotgun (WGS) entry which is preliminary data.</text>
</comment>
<reference evidence="1" key="1">
    <citation type="submission" date="2021-05" db="EMBL/GenBank/DDBJ databases">
        <authorList>
            <person name="Stine C."/>
        </authorList>
    </citation>
    <scope>NUCLEOTIDE SEQUENCE</scope>
    <source>
        <strain evidence="1">TDS0091212</strain>
    </source>
</reference>
<proteinExistence type="predicted"/>
<dbReference type="AlphaFoldDB" id="A0AAW4KLR8"/>
<organism evidence="1 2">
    <name type="scientific">Vibrio cholerae</name>
    <dbReference type="NCBI Taxonomy" id="666"/>
    <lineage>
        <taxon>Bacteria</taxon>
        <taxon>Pseudomonadati</taxon>
        <taxon>Pseudomonadota</taxon>
        <taxon>Gammaproteobacteria</taxon>
        <taxon>Vibrionales</taxon>
        <taxon>Vibrionaceae</taxon>
        <taxon>Vibrio</taxon>
    </lineage>
</organism>
<evidence type="ECO:0000313" key="1">
    <source>
        <dbReference type="EMBL" id="MBS7673490.1"/>
    </source>
</evidence>
<dbReference type="Proteomes" id="UP001196338">
    <property type="component" value="Unassembled WGS sequence"/>
</dbReference>
<dbReference type="RefSeq" id="WP_213420953.1">
    <property type="nucleotide sequence ID" value="NZ_JAHBND010000411.1"/>
</dbReference>
<evidence type="ECO:0000313" key="2">
    <source>
        <dbReference type="Proteomes" id="UP001196338"/>
    </source>
</evidence>